<dbReference type="EMBL" id="JBBMFL010000014">
    <property type="protein sequence ID" value="MEQ2545568.1"/>
    <property type="molecule type" value="Genomic_DNA"/>
</dbReference>
<dbReference type="InterPro" id="IPR011990">
    <property type="entry name" value="TPR-like_helical_dom_sf"/>
</dbReference>
<evidence type="ECO:0000256" key="3">
    <source>
        <dbReference type="ARBA" id="ARBA00022729"/>
    </source>
</evidence>
<dbReference type="RefSeq" id="WP_278964272.1">
    <property type="nucleotide sequence ID" value="NZ_JBBMFL010000014.1"/>
</dbReference>
<dbReference type="SUPFAM" id="SSF48452">
    <property type="entry name" value="TPR-like"/>
    <property type="match status" value="1"/>
</dbReference>
<gene>
    <name evidence="9" type="ORF">WMO46_11505</name>
</gene>
<evidence type="ECO:0000256" key="4">
    <source>
        <dbReference type="ARBA" id="ARBA00023136"/>
    </source>
</evidence>
<dbReference type="Pfam" id="PF14322">
    <property type="entry name" value="SusD-like_3"/>
    <property type="match status" value="1"/>
</dbReference>
<evidence type="ECO:0000256" key="5">
    <source>
        <dbReference type="ARBA" id="ARBA00023237"/>
    </source>
</evidence>
<dbReference type="InterPro" id="IPR033985">
    <property type="entry name" value="SusD-like_N"/>
</dbReference>
<keyword evidence="10" id="KW-1185">Reference proteome</keyword>
<evidence type="ECO:0000256" key="1">
    <source>
        <dbReference type="ARBA" id="ARBA00004442"/>
    </source>
</evidence>
<keyword evidence="5" id="KW-0998">Cell outer membrane</keyword>
<dbReference type="PROSITE" id="PS51257">
    <property type="entry name" value="PROKAR_LIPOPROTEIN"/>
    <property type="match status" value="1"/>
</dbReference>
<dbReference type="Gene3D" id="1.25.40.390">
    <property type="match status" value="1"/>
</dbReference>
<feature type="domain" description="SusD-like N-terminal" evidence="8">
    <location>
        <begin position="101"/>
        <end position="243"/>
    </location>
</feature>
<dbReference type="Pfam" id="PF07980">
    <property type="entry name" value="SusD_RagB"/>
    <property type="match status" value="1"/>
</dbReference>
<keyword evidence="4" id="KW-0472">Membrane</keyword>
<comment type="subcellular location">
    <subcellularLocation>
        <location evidence="1">Cell outer membrane</location>
    </subcellularLocation>
</comment>
<comment type="similarity">
    <text evidence="2">Belongs to the SusD family.</text>
</comment>
<evidence type="ECO:0000259" key="7">
    <source>
        <dbReference type="Pfam" id="PF07980"/>
    </source>
</evidence>
<evidence type="ECO:0000259" key="8">
    <source>
        <dbReference type="Pfam" id="PF14322"/>
    </source>
</evidence>
<evidence type="ECO:0000313" key="9">
    <source>
        <dbReference type="EMBL" id="MEQ2545568.1"/>
    </source>
</evidence>
<proteinExistence type="inferred from homology"/>
<evidence type="ECO:0000313" key="10">
    <source>
        <dbReference type="Proteomes" id="UP001460202"/>
    </source>
</evidence>
<name>A0ABV1GZR3_9BACT</name>
<feature type="domain" description="RagB/SusD" evidence="7">
    <location>
        <begin position="366"/>
        <end position="482"/>
    </location>
</feature>
<sequence>MKKILYILIITGCAALLSVSCSKDMLDTAPAGSLSGAEIFGDAGKAQSAVDGIYRLMYTNGWSVNWSPEHPGLAGFTLVRSLMGEDHFQYSQGNGWFYFDYSFGVASDWTHTSGRQYGTWNMFYTFISQANYILDNEEAVKDDAEWQNVLGQAYAIRAYSYYCLYESFCQGNYTENKDKSGVPVYTKGTNKETEGVGRGTIEGLFTQINGDFQRAVDYLASAGMPQAHSSHIDLYTAYGLWARASLGQQNYPQAATCAENALKKDGLKRVATLSELGQFNNRSVGDVLWAFEYIASQAALFGSFVSHMAIDGTYGSSAPQCFDDWLYEEGMTDADERRAWATLPAESPLVADDSDFKDAEIHWQTKFGYQNASTGVADIINLRAEEMLLTLAECKCRAEDYDGARSLLQELYDKRYSEPRDISGLANSASVSLDTHAQPQTLLDEILLQRRIELWCEGMGRTPDLRRLNLAYTRTETQPSAVSKKANDPSFILAIPQKEFDTNSALDLSKDQN</sequence>
<dbReference type="Proteomes" id="UP001460202">
    <property type="component" value="Unassembled WGS sequence"/>
</dbReference>
<feature type="signal peptide" evidence="6">
    <location>
        <begin position="1"/>
        <end position="23"/>
    </location>
</feature>
<evidence type="ECO:0000256" key="2">
    <source>
        <dbReference type="ARBA" id="ARBA00006275"/>
    </source>
</evidence>
<evidence type="ECO:0000256" key="6">
    <source>
        <dbReference type="SAM" id="SignalP"/>
    </source>
</evidence>
<organism evidence="9 10">
    <name type="scientific">Alistipes intestinihominis</name>
    <dbReference type="NCBI Taxonomy" id="3133172"/>
    <lineage>
        <taxon>Bacteria</taxon>
        <taxon>Pseudomonadati</taxon>
        <taxon>Bacteroidota</taxon>
        <taxon>Bacteroidia</taxon>
        <taxon>Bacteroidales</taxon>
        <taxon>Rikenellaceae</taxon>
        <taxon>Alistipes</taxon>
    </lineage>
</organism>
<protein>
    <submittedName>
        <fullName evidence="9">RagB/SusD family nutrient uptake outer membrane protein</fullName>
    </submittedName>
</protein>
<keyword evidence="3 6" id="KW-0732">Signal</keyword>
<comment type="caution">
    <text evidence="9">The sequence shown here is derived from an EMBL/GenBank/DDBJ whole genome shotgun (WGS) entry which is preliminary data.</text>
</comment>
<accession>A0ABV1GZR3</accession>
<dbReference type="InterPro" id="IPR012944">
    <property type="entry name" value="SusD_RagB_dom"/>
</dbReference>
<reference evidence="9 10" key="1">
    <citation type="submission" date="2024-03" db="EMBL/GenBank/DDBJ databases">
        <title>Human intestinal bacterial collection.</title>
        <authorList>
            <person name="Pauvert C."/>
            <person name="Hitch T.C.A."/>
            <person name="Clavel T."/>
        </authorList>
    </citation>
    <scope>NUCLEOTIDE SEQUENCE [LARGE SCALE GENOMIC DNA]</scope>
    <source>
        <strain evidence="9 10">CLA-KB-H122</strain>
    </source>
</reference>
<feature type="chain" id="PRO_5046121686" evidence="6">
    <location>
        <begin position="24"/>
        <end position="513"/>
    </location>
</feature>